<dbReference type="EMBL" id="CCKQ01013960">
    <property type="protein sequence ID" value="CDW85685.1"/>
    <property type="molecule type" value="Genomic_DNA"/>
</dbReference>
<name>A0A078ATA5_STYLE</name>
<sequence length="133" mass="15229">MYLPSLNELNKSAVQQKVVEQTDERVRRNNPKLQALGFTSDTGPKFSMNPQDDSMTMPFNQQLQTSALGAVGPRRDRLGNLIKIGEKQHKLTFRDQIEKGEKLEQIFEVESWKQYNAPFEAEESAFSCKCSIF</sequence>
<accession>A0A078ATA5</accession>
<dbReference type="Proteomes" id="UP000039865">
    <property type="component" value="Unassembled WGS sequence"/>
</dbReference>
<organism evidence="1 2">
    <name type="scientific">Stylonychia lemnae</name>
    <name type="common">Ciliate</name>
    <dbReference type="NCBI Taxonomy" id="5949"/>
    <lineage>
        <taxon>Eukaryota</taxon>
        <taxon>Sar</taxon>
        <taxon>Alveolata</taxon>
        <taxon>Ciliophora</taxon>
        <taxon>Intramacronucleata</taxon>
        <taxon>Spirotrichea</taxon>
        <taxon>Stichotrichia</taxon>
        <taxon>Sporadotrichida</taxon>
        <taxon>Oxytrichidae</taxon>
        <taxon>Stylonychinae</taxon>
        <taxon>Stylonychia</taxon>
    </lineage>
</organism>
<evidence type="ECO:0000313" key="1">
    <source>
        <dbReference type="EMBL" id="CDW85685.1"/>
    </source>
</evidence>
<evidence type="ECO:0000313" key="2">
    <source>
        <dbReference type="Proteomes" id="UP000039865"/>
    </source>
</evidence>
<gene>
    <name evidence="1" type="primary">Contig19630.g20811</name>
    <name evidence="1" type="ORF">STYLEM_14771</name>
</gene>
<dbReference type="InParanoid" id="A0A078ATA5"/>
<keyword evidence="2" id="KW-1185">Reference proteome</keyword>
<dbReference type="AlphaFoldDB" id="A0A078ATA5"/>
<dbReference type="OrthoDB" id="285772at2759"/>
<proteinExistence type="predicted"/>
<protein>
    <submittedName>
        <fullName evidence="1">Uncharacterized protein</fullName>
    </submittedName>
</protein>
<reference evidence="1 2" key="1">
    <citation type="submission" date="2014-06" db="EMBL/GenBank/DDBJ databases">
        <authorList>
            <person name="Swart Estienne"/>
        </authorList>
    </citation>
    <scope>NUCLEOTIDE SEQUENCE [LARGE SCALE GENOMIC DNA]</scope>
    <source>
        <strain evidence="1 2">130c</strain>
    </source>
</reference>